<evidence type="ECO:0000313" key="2">
    <source>
        <dbReference type="Proteomes" id="UP000190777"/>
    </source>
</evidence>
<gene>
    <name evidence="1" type="ORF">B5J93_07255</name>
</gene>
<dbReference type="Proteomes" id="UP000190777">
    <property type="component" value="Unassembled WGS sequence"/>
</dbReference>
<dbReference type="RefSeq" id="WP_079325783.1">
    <property type="nucleotide sequence ID" value="NZ_MXAP01000070.1"/>
</dbReference>
<proteinExistence type="predicted"/>
<evidence type="ECO:0000313" key="1">
    <source>
        <dbReference type="EMBL" id="OPH37961.1"/>
    </source>
</evidence>
<accession>A0ABX3NHA4</accession>
<name>A0ABX3NHA4_9GAMM</name>
<dbReference type="EMBL" id="MXAP01000070">
    <property type="protein sequence ID" value="OPH37961.1"/>
    <property type="molecule type" value="Genomic_DNA"/>
</dbReference>
<protein>
    <submittedName>
        <fullName evidence="1">Uncharacterized protein</fullName>
    </submittedName>
</protein>
<keyword evidence="2" id="KW-1185">Reference proteome</keyword>
<sequence>MGILDDKSALTYHKCERLAKYLLGKVGICADWFYSMELARGVLHGCADEVGLDLNKFSKE</sequence>
<comment type="caution">
    <text evidence="1">The sequence shown here is derived from an EMBL/GenBank/DDBJ whole genome shotgun (WGS) entry which is preliminary data.</text>
</comment>
<reference evidence="1 2" key="1">
    <citation type="submission" date="2017-03" db="EMBL/GenBank/DDBJ databases">
        <title>Draft genome sequence of Moraxella equi CCUG 4950T type strain.</title>
        <authorList>
            <person name="Salva-Serra F."/>
            <person name="Engstrom-Jakobsson H."/>
            <person name="Thorell K."/>
            <person name="Jaen-Luchoro D."/>
            <person name="Gonzales-Siles L."/>
            <person name="Karlsson R."/>
            <person name="Yazdan S."/>
            <person name="Boulund F."/>
            <person name="Johnning A."/>
            <person name="Engstrand L."/>
            <person name="Kristiansson E."/>
            <person name="Moore E."/>
        </authorList>
    </citation>
    <scope>NUCLEOTIDE SEQUENCE [LARGE SCALE GENOMIC DNA]</scope>
    <source>
        <strain evidence="1 2">CCUG 4950</strain>
    </source>
</reference>
<organism evidence="1 2">
    <name type="scientific">Moraxella equi</name>
    <dbReference type="NCBI Taxonomy" id="60442"/>
    <lineage>
        <taxon>Bacteria</taxon>
        <taxon>Pseudomonadati</taxon>
        <taxon>Pseudomonadota</taxon>
        <taxon>Gammaproteobacteria</taxon>
        <taxon>Moraxellales</taxon>
        <taxon>Moraxellaceae</taxon>
        <taxon>Moraxella</taxon>
    </lineage>
</organism>